<keyword evidence="1" id="KW-0732">Signal</keyword>
<feature type="signal peptide" evidence="1">
    <location>
        <begin position="1"/>
        <end position="24"/>
    </location>
</feature>
<proteinExistence type="predicted"/>
<protein>
    <recommendedName>
        <fullName evidence="4">Secreted protein</fullName>
    </recommendedName>
</protein>
<evidence type="ECO:0000313" key="3">
    <source>
        <dbReference type="Proteomes" id="UP001501116"/>
    </source>
</evidence>
<dbReference type="EMBL" id="BAAANN010000049">
    <property type="protein sequence ID" value="GAA1988575.1"/>
    <property type="molecule type" value="Genomic_DNA"/>
</dbReference>
<accession>A0ABP5E2A1</accession>
<sequence length="77" mass="8602">MRKILAGTVLGFGVLLATATSASAADLHYSGYHYPTVRACEDGYWNLIPHGPGDPNWDGPHECRWNPVGVYELWWSR</sequence>
<keyword evidence="3" id="KW-1185">Reference proteome</keyword>
<feature type="chain" id="PRO_5047279924" description="Secreted protein" evidence="1">
    <location>
        <begin position="25"/>
        <end position="77"/>
    </location>
</feature>
<reference evidence="3" key="1">
    <citation type="journal article" date="2019" name="Int. J. Syst. Evol. Microbiol.">
        <title>The Global Catalogue of Microorganisms (GCM) 10K type strain sequencing project: providing services to taxonomists for standard genome sequencing and annotation.</title>
        <authorList>
            <consortium name="The Broad Institute Genomics Platform"/>
            <consortium name="The Broad Institute Genome Sequencing Center for Infectious Disease"/>
            <person name="Wu L."/>
            <person name="Ma J."/>
        </authorList>
    </citation>
    <scope>NUCLEOTIDE SEQUENCE [LARGE SCALE GENOMIC DNA]</scope>
    <source>
        <strain evidence="3">JCM 14545</strain>
    </source>
</reference>
<dbReference type="RefSeq" id="WP_344430507.1">
    <property type="nucleotide sequence ID" value="NZ_BAAANN010000049.1"/>
</dbReference>
<evidence type="ECO:0000313" key="2">
    <source>
        <dbReference type="EMBL" id="GAA1988575.1"/>
    </source>
</evidence>
<name>A0ABP5E2A1_9PSEU</name>
<gene>
    <name evidence="2" type="ORF">GCM10009754_78350</name>
</gene>
<evidence type="ECO:0000256" key="1">
    <source>
        <dbReference type="SAM" id="SignalP"/>
    </source>
</evidence>
<dbReference type="Proteomes" id="UP001501116">
    <property type="component" value="Unassembled WGS sequence"/>
</dbReference>
<comment type="caution">
    <text evidence="2">The sequence shown here is derived from an EMBL/GenBank/DDBJ whole genome shotgun (WGS) entry which is preliminary data.</text>
</comment>
<evidence type="ECO:0008006" key="4">
    <source>
        <dbReference type="Google" id="ProtNLM"/>
    </source>
</evidence>
<organism evidence="2 3">
    <name type="scientific">Amycolatopsis minnesotensis</name>
    <dbReference type="NCBI Taxonomy" id="337894"/>
    <lineage>
        <taxon>Bacteria</taxon>
        <taxon>Bacillati</taxon>
        <taxon>Actinomycetota</taxon>
        <taxon>Actinomycetes</taxon>
        <taxon>Pseudonocardiales</taxon>
        <taxon>Pseudonocardiaceae</taxon>
        <taxon>Amycolatopsis</taxon>
    </lineage>
</organism>